<dbReference type="InterPro" id="IPR013014">
    <property type="entry name" value="PTS_EIIC_2"/>
</dbReference>
<proteinExistence type="predicted"/>
<keyword evidence="14 16" id="KW-0472">Membrane</keyword>
<feature type="transmembrane region" description="Helical" evidence="16">
    <location>
        <begin position="12"/>
        <end position="36"/>
    </location>
</feature>
<dbReference type="InterPro" id="IPR004718">
    <property type="entry name" value="PTS_IIC_mtl"/>
</dbReference>
<keyword evidence="11" id="KW-0598">Phosphotransferase system</keyword>
<keyword evidence="12 16" id="KW-0812">Transmembrane</keyword>
<evidence type="ECO:0000256" key="14">
    <source>
        <dbReference type="ARBA" id="ARBA00023136"/>
    </source>
</evidence>
<keyword evidence="20" id="KW-1185">Reference proteome</keyword>
<comment type="function">
    <text evidence="2">The phosphoenolpyruvate-dependent sugar phosphotransferase system (sugar PTS), a major carbohydrate active transport system, catalyzes the phosphorylation of incoming sugar substrates concomitantly with their translocation across the cell membrane. The enzyme II CmtAB PTS system is involved in D-mannitol transport.</text>
</comment>
<evidence type="ECO:0000313" key="20">
    <source>
        <dbReference type="Proteomes" id="UP000461585"/>
    </source>
</evidence>
<evidence type="ECO:0000256" key="6">
    <source>
        <dbReference type="ARBA" id="ARBA00022448"/>
    </source>
</evidence>
<dbReference type="CDD" id="cd05567">
    <property type="entry name" value="PTS_IIB_mannitol"/>
    <property type="match status" value="1"/>
</dbReference>
<evidence type="ECO:0000256" key="2">
    <source>
        <dbReference type="ARBA" id="ARBA00002434"/>
    </source>
</evidence>
<evidence type="ECO:0000256" key="7">
    <source>
        <dbReference type="ARBA" id="ARBA00022475"/>
    </source>
</evidence>
<evidence type="ECO:0000256" key="9">
    <source>
        <dbReference type="ARBA" id="ARBA00022597"/>
    </source>
</evidence>
<dbReference type="InterPro" id="IPR013011">
    <property type="entry name" value="PTS_EIIB_2"/>
</dbReference>
<evidence type="ECO:0000256" key="11">
    <source>
        <dbReference type="ARBA" id="ARBA00022683"/>
    </source>
</evidence>
<dbReference type="InterPro" id="IPR003501">
    <property type="entry name" value="PTS_EIIB_2/3"/>
</dbReference>
<sequence length="461" mass="49005">MAGSKRAKVQAFGGFLTSIVIPNIGAFIAWGFITALFIPTGWVPNEHFAKLVGPIIVYLLPLLLGYTGGKLTGGDRGAVMGSIGTIGLIVGSEIPMFLGAMIIGPVGGYLIRKFDEKVEGKIPTGFEMVINNFSIGIIGLGLALLSFQFIGPVIQASNQFVTVMIEKLVATGYLPLLSIINEPAKVLFLNNVIDQGIYYPLGMQEALNAGKSIYFMVASNPGPGLGMLLAFSAFGKGMSKKSAPSAIIIHFFGGIHELYFPYVLMNPVMILAMIAGGMAGITTFNLFGVGLVAGPSPGSIFAYLALTPRGNFLGVIAGVVAATAVAFTVASAILKLQNKEVDDEELEMSMLRSKNMKKAGKALLSGEKATVNFIAFACDAGLGSSALGANAFKKKLNKVGIEKTVKNFAIEKVPQEADVIVVHASLEERAKMKFQDKRIVTIENFMEDPNLNDLYEELTTV</sequence>
<dbReference type="Gene3D" id="3.40.50.2300">
    <property type="match status" value="1"/>
</dbReference>
<keyword evidence="7" id="KW-1003">Cell membrane</keyword>
<dbReference type="GO" id="GO:0009401">
    <property type="term" value="P:phosphoenolpyruvate-dependent sugar phosphotransferase system"/>
    <property type="evidence" value="ECO:0007669"/>
    <property type="project" value="UniProtKB-KW"/>
</dbReference>
<evidence type="ECO:0000313" key="19">
    <source>
        <dbReference type="EMBL" id="NDL68647.1"/>
    </source>
</evidence>
<evidence type="ECO:0000256" key="10">
    <source>
        <dbReference type="ARBA" id="ARBA00022679"/>
    </source>
</evidence>
<dbReference type="EMBL" id="JAAEEH010000050">
    <property type="protein sequence ID" value="NDL68647.1"/>
    <property type="molecule type" value="Genomic_DNA"/>
</dbReference>
<dbReference type="Pfam" id="PF02302">
    <property type="entry name" value="PTS_IIB"/>
    <property type="match status" value="1"/>
</dbReference>
<feature type="domain" description="PTS EIIB type-2" evidence="17">
    <location>
        <begin position="372"/>
        <end position="461"/>
    </location>
</feature>
<feature type="transmembrane region" description="Helical" evidence="16">
    <location>
        <begin position="86"/>
        <end position="111"/>
    </location>
</feature>
<dbReference type="GO" id="GO:0022872">
    <property type="term" value="F:protein-N(PI)-phosphohistidine-mannitol phosphotransferase system transmembrane transporter activity"/>
    <property type="evidence" value="ECO:0007669"/>
    <property type="project" value="InterPro"/>
</dbReference>
<evidence type="ECO:0000256" key="5">
    <source>
        <dbReference type="ARBA" id="ARBA00021825"/>
    </source>
</evidence>
<keyword evidence="8" id="KW-0597">Phosphoprotein</keyword>
<evidence type="ECO:0000256" key="13">
    <source>
        <dbReference type="ARBA" id="ARBA00022989"/>
    </source>
</evidence>
<dbReference type="NCBIfam" id="NF011663">
    <property type="entry name" value="PRK15083.1"/>
    <property type="match status" value="1"/>
</dbReference>
<feature type="transmembrane region" description="Helical" evidence="16">
    <location>
        <begin position="312"/>
        <end position="334"/>
    </location>
</feature>
<dbReference type="RefSeq" id="WP_162371368.1">
    <property type="nucleotide sequence ID" value="NZ_JAAEEH010000050.1"/>
</dbReference>
<evidence type="ECO:0000259" key="17">
    <source>
        <dbReference type="PROSITE" id="PS51099"/>
    </source>
</evidence>
<dbReference type="Pfam" id="PF02378">
    <property type="entry name" value="PTS_EIIC"/>
    <property type="match status" value="1"/>
</dbReference>
<keyword evidence="9" id="KW-0762">Sugar transport</keyword>
<dbReference type="InterPro" id="IPR029503">
    <property type="entry name" value="PTS_EIIB_mannitol"/>
</dbReference>
<keyword evidence="13 16" id="KW-1133">Transmembrane helix</keyword>
<feature type="transmembrane region" description="Helical" evidence="16">
    <location>
        <begin position="132"/>
        <end position="154"/>
    </location>
</feature>
<feature type="transmembrane region" description="Helical" evidence="16">
    <location>
        <begin position="246"/>
        <end position="264"/>
    </location>
</feature>
<evidence type="ECO:0000256" key="1">
    <source>
        <dbReference type="ARBA" id="ARBA00001655"/>
    </source>
</evidence>
<dbReference type="PROSITE" id="PS51104">
    <property type="entry name" value="PTS_EIIC_TYPE_2"/>
    <property type="match status" value="1"/>
</dbReference>
<gene>
    <name evidence="19" type="ORF">GXN74_12955</name>
</gene>
<dbReference type="EC" id="2.7.1.197" evidence="4"/>
<organism evidence="19 20">
    <name type="scientific">Anaerotalea alkaliphila</name>
    <dbReference type="NCBI Taxonomy" id="2662126"/>
    <lineage>
        <taxon>Bacteria</taxon>
        <taxon>Bacillati</taxon>
        <taxon>Bacillota</taxon>
        <taxon>Clostridia</taxon>
        <taxon>Eubacteriales</taxon>
        <taxon>Anaerotalea</taxon>
    </lineage>
</organism>
<dbReference type="AlphaFoldDB" id="A0A7X5HXV5"/>
<dbReference type="PANTHER" id="PTHR30181">
    <property type="entry name" value="MANNITOL PERMEASE IIC COMPONENT"/>
    <property type="match status" value="1"/>
</dbReference>
<evidence type="ECO:0000256" key="8">
    <source>
        <dbReference type="ARBA" id="ARBA00022553"/>
    </source>
</evidence>
<evidence type="ECO:0000256" key="3">
    <source>
        <dbReference type="ARBA" id="ARBA00004651"/>
    </source>
</evidence>
<dbReference type="SUPFAM" id="SSF52794">
    <property type="entry name" value="PTS system IIB component-like"/>
    <property type="match status" value="1"/>
</dbReference>
<keyword evidence="10" id="KW-0808">Transferase</keyword>
<feature type="transmembrane region" description="Helical" evidence="16">
    <location>
        <begin position="213"/>
        <end position="234"/>
    </location>
</feature>
<feature type="transmembrane region" description="Helical" evidence="16">
    <location>
        <begin position="48"/>
        <end position="66"/>
    </location>
</feature>
<comment type="catalytic activity">
    <reaction evidence="1">
        <text>D-mannitol(out) + N(pros)-phospho-L-histidyl-[protein] = D-mannitol 1-phosphate(in) + L-histidyl-[protein]</text>
        <dbReference type="Rhea" id="RHEA:33363"/>
        <dbReference type="Rhea" id="RHEA-COMP:9745"/>
        <dbReference type="Rhea" id="RHEA-COMP:9746"/>
        <dbReference type="ChEBI" id="CHEBI:16899"/>
        <dbReference type="ChEBI" id="CHEBI:29979"/>
        <dbReference type="ChEBI" id="CHEBI:61381"/>
        <dbReference type="ChEBI" id="CHEBI:64837"/>
        <dbReference type="EC" id="2.7.1.197"/>
    </reaction>
</comment>
<dbReference type="GO" id="GO:0090563">
    <property type="term" value="F:protein-phosphocysteine-sugar phosphotransferase activity"/>
    <property type="evidence" value="ECO:0007669"/>
    <property type="project" value="TreeGrafter"/>
</dbReference>
<dbReference type="GO" id="GO:0005886">
    <property type="term" value="C:plasma membrane"/>
    <property type="evidence" value="ECO:0007669"/>
    <property type="project" value="UniProtKB-SubCell"/>
</dbReference>
<name>A0A7X5HXV5_9FIRM</name>
<protein>
    <recommendedName>
        <fullName evidence="5">PTS system mannitol-specific EIICB component</fullName>
        <ecNumber evidence="4">2.7.1.197</ecNumber>
    </recommendedName>
    <alternativeName>
        <fullName evidence="15">EIICB-Mtl</fullName>
    </alternativeName>
</protein>
<dbReference type="Proteomes" id="UP000461585">
    <property type="component" value="Unassembled WGS sequence"/>
</dbReference>
<keyword evidence="6" id="KW-0813">Transport</keyword>
<accession>A0A7X5HXV5</accession>
<dbReference type="InterPro" id="IPR050893">
    <property type="entry name" value="Sugar_PTS"/>
</dbReference>
<evidence type="ECO:0000256" key="15">
    <source>
        <dbReference type="ARBA" id="ARBA00033349"/>
    </source>
</evidence>
<dbReference type="PANTHER" id="PTHR30181:SF2">
    <property type="entry name" value="PTS SYSTEM MANNITOL-SPECIFIC EIICBA COMPONENT"/>
    <property type="match status" value="1"/>
</dbReference>
<dbReference type="NCBIfam" id="TIGR00851">
    <property type="entry name" value="mtlA"/>
    <property type="match status" value="1"/>
</dbReference>
<feature type="domain" description="PTS EIIC type-2" evidence="18">
    <location>
        <begin position="12"/>
        <end position="343"/>
    </location>
</feature>
<evidence type="ECO:0000259" key="18">
    <source>
        <dbReference type="PROSITE" id="PS51104"/>
    </source>
</evidence>
<comment type="subcellular location">
    <subcellularLocation>
        <location evidence="3">Cell membrane</location>
        <topology evidence="3">Multi-pass membrane protein</topology>
    </subcellularLocation>
</comment>
<evidence type="ECO:0000256" key="12">
    <source>
        <dbReference type="ARBA" id="ARBA00022692"/>
    </source>
</evidence>
<dbReference type="PROSITE" id="PS51099">
    <property type="entry name" value="PTS_EIIB_TYPE_2"/>
    <property type="match status" value="1"/>
</dbReference>
<comment type="caution">
    <text evidence="19">The sequence shown here is derived from an EMBL/GenBank/DDBJ whole genome shotgun (WGS) entry which is preliminary data.</text>
</comment>
<evidence type="ECO:0000256" key="16">
    <source>
        <dbReference type="SAM" id="Phobius"/>
    </source>
</evidence>
<dbReference type="InterPro" id="IPR036095">
    <property type="entry name" value="PTS_EIIB-like_sf"/>
</dbReference>
<dbReference type="InterPro" id="IPR003352">
    <property type="entry name" value="PTS_EIIC"/>
</dbReference>
<evidence type="ECO:0000256" key="4">
    <source>
        <dbReference type="ARBA" id="ARBA00011909"/>
    </source>
</evidence>
<reference evidence="19 20" key="1">
    <citation type="submission" date="2020-01" db="EMBL/GenBank/DDBJ databases">
        <title>Anaeroalcalibacter tamaniensis gen. nov., sp. nov., moderately halophilic strictly anaerobic fermenter bacterium from mud volcano of Taman peninsula.</title>
        <authorList>
            <person name="Frolova A."/>
            <person name="Merkel A.Y."/>
            <person name="Slobodkin A.I."/>
        </authorList>
    </citation>
    <scope>NUCLEOTIDE SEQUENCE [LARGE SCALE GENOMIC DNA]</scope>
    <source>
        <strain evidence="19 20">F-3ap</strain>
    </source>
</reference>
<feature type="transmembrane region" description="Helical" evidence="16">
    <location>
        <begin position="270"/>
        <end position="292"/>
    </location>
</feature>